<evidence type="ECO:0000256" key="9">
    <source>
        <dbReference type="ARBA" id="ARBA00023136"/>
    </source>
</evidence>
<dbReference type="PANTHER" id="PTHR10585">
    <property type="entry name" value="ER LUMEN PROTEIN RETAINING RECEPTOR"/>
    <property type="match status" value="1"/>
</dbReference>
<feature type="transmembrane region" description="Helical" evidence="11">
    <location>
        <begin position="178"/>
        <end position="201"/>
    </location>
</feature>
<evidence type="ECO:0008006" key="15">
    <source>
        <dbReference type="Google" id="ProtNLM"/>
    </source>
</evidence>
<comment type="caution">
    <text evidence="13">The sequence shown here is derived from an EMBL/GenBank/DDBJ whole genome shotgun (WGS) entry which is preliminary data.</text>
</comment>
<dbReference type="EMBL" id="MPUH01001135">
    <property type="protein sequence ID" value="OMJ70004.1"/>
    <property type="molecule type" value="Genomic_DNA"/>
</dbReference>
<evidence type="ECO:0000256" key="2">
    <source>
        <dbReference type="ARBA" id="ARBA00010120"/>
    </source>
</evidence>
<evidence type="ECO:0000256" key="5">
    <source>
        <dbReference type="ARBA" id="ARBA00022824"/>
    </source>
</evidence>
<keyword evidence="9 11" id="KW-0472">Membrane</keyword>
<feature type="transmembrane region" description="Helical" evidence="11">
    <location>
        <begin position="120"/>
        <end position="137"/>
    </location>
</feature>
<evidence type="ECO:0000256" key="8">
    <source>
        <dbReference type="ARBA" id="ARBA00022989"/>
    </source>
</evidence>
<protein>
    <recommendedName>
        <fullName evidence="15">ER lumen protein-retaining receptor</fullName>
    </recommendedName>
</protein>
<sequence length="215" mass="25319">MFFRIAGDMLHVASLLILAFRIRNSKNCVGISCKTQELYMIVFATRYLDLFLYFVSLYNTFMKVAYLIITGYLIYLMRFAKLYRQTYDVKGDSFQYWKWLLGPCFVLSMIFNVEFTFVEIMWSFSIFLEAVAFVPQLEMMRKMGRVENLTSHYVFTLGGYRLLYIFSWVAKIMDNEPISWISLSGGVVQTILYADFFYYYILAKLKGDKSVALPI</sequence>
<dbReference type="PRINTS" id="PR00660">
    <property type="entry name" value="ERLUMENR"/>
</dbReference>
<keyword evidence="5" id="KW-0256">Endoplasmic reticulum</keyword>
<keyword evidence="7" id="KW-0653">Protein transport</keyword>
<proteinExistence type="inferred from homology"/>
<organism evidence="13 14">
    <name type="scientific">Stentor coeruleus</name>
    <dbReference type="NCBI Taxonomy" id="5963"/>
    <lineage>
        <taxon>Eukaryota</taxon>
        <taxon>Sar</taxon>
        <taxon>Alveolata</taxon>
        <taxon>Ciliophora</taxon>
        <taxon>Postciliodesmatophora</taxon>
        <taxon>Heterotrichea</taxon>
        <taxon>Heterotrichida</taxon>
        <taxon>Stentoridae</taxon>
        <taxon>Stentor</taxon>
    </lineage>
</organism>
<evidence type="ECO:0000256" key="6">
    <source>
        <dbReference type="ARBA" id="ARBA00022892"/>
    </source>
</evidence>
<dbReference type="GO" id="GO:0015031">
    <property type="term" value="P:protein transport"/>
    <property type="evidence" value="ECO:0007669"/>
    <property type="project" value="UniProtKB-KW"/>
</dbReference>
<comment type="similarity">
    <text evidence="2">Belongs to the ERD2 family.</text>
</comment>
<dbReference type="AlphaFoldDB" id="A0A1R2CXE2"/>
<dbReference type="GO" id="GO:0005789">
    <property type="term" value="C:endoplasmic reticulum membrane"/>
    <property type="evidence" value="ECO:0007669"/>
    <property type="project" value="UniProtKB-SubCell"/>
</dbReference>
<dbReference type="InterPro" id="IPR000133">
    <property type="entry name" value="ER_ret_rcpt"/>
</dbReference>
<reference evidence="13 14" key="1">
    <citation type="submission" date="2016-11" db="EMBL/GenBank/DDBJ databases">
        <title>The macronuclear genome of Stentor coeruleus: a giant cell with tiny introns.</title>
        <authorList>
            <person name="Slabodnick M."/>
            <person name="Ruby J.G."/>
            <person name="Reiff S.B."/>
            <person name="Swart E.C."/>
            <person name="Gosai S."/>
            <person name="Prabakaran S."/>
            <person name="Witkowska E."/>
            <person name="Larue G.E."/>
            <person name="Fisher S."/>
            <person name="Freeman R.M."/>
            <person name="Gunawardena J."/>
            <person name="Chu W."/>
            <person name="Stover N.A."/>
            <person name="Gregory B.D."/>
            <person name="Nowacki M."/>
            <person name="Derisi J."/>
            <person name="Roy S.W."/>
            <person name="Marshall W.F."/>
            <person name="Sood P."/>
        </authorList>
    </citation>
    <scope>NUCLEOTIDE SEQUENCE [LARGE SCALE GENOMIC DNA]</scope>
    <source>
        <strain evidence="13">WM001</strain>
    </source>
</reference>
<dbReference type="Pfam" id="PF00810">
    <property type="entry name" value="ER_lumen_recept"/>
    <property type="match status" value="1"/>
</dbReference>
<dbReference type="PROSITE" id="PS00951">
    <property type="entry name" value="ER_LUMEN_RECEPTOR_1"/>
    <property type="match status" value="1"/>
</dbReference>
<evidence type="ECO:0000313" key="14">
    <source>
        <dbReference type="Proteomes" id="UP000187209"/>
    </source>
</evidence>
<evidence type="ECO:0000256" key="7">
    <source>
        <dbReference type="ARBA" id="ARBA00022927"/>
    </source>
</evidence>
<keyword evidence="14" id="KW-1185">Reference proteome</keyword>
<dbReference type="OrthoDB" id="7694678at2759"/>
<keyword evidence="6" id="KW-0931">ER-Golgi transport</keyword>
<feature type="transmembrane region" description="Helical" evidence="11">
    <location>
        <begin position="149"/>
        <end position="166"/>
    </location>
</feature>
<keyword evidence="10" id="KW-0675">Receptor</keyword>
<keyword evidence="4 11" id="KW-0812">Transmembrane</keyword>
<dbReference type="GO" id="GO:0006621">
    <property type="term" value="P:protein retention in ER lumen"/>
    <property type="evidence" value="ECO:0007669"/>
    <property type="project" value="InterPro"/>
</dbReference>
<gene>
    <name evidence="12" type="ORF">SteCoe_32133</name>
    <name evidence="13" type="ORF">SteCoe_3375</name>
</gene>
<evidence type="ECO:0000256" key="1">
    <source>
        <dbReference type="ARBA" id="ARBA00004477"/>
    </source>
</evidence>
<evidence type="ECO:0000256" key="11">
    <source>
        <dbReference type="SAM" id="Phobius"/>
    </source>
</evidence>
<feature type="transmembrane region" description="Helical" evidence="11">
    <location>
        <begin position="51"/>
        <end position="75"/>
    </location>
</feature>
<accession>A0A1R2CXE2</accession>
<evidence type="ECO:0000256" key="10">
    <source>
        <dbReference type="ARBA" id="ARBA00023170"/>
    </source>
</evidence>
<keyword evidence="8 11" id="KW-1133">Transmembrane helix</keyword>
<evidence type="ECO:0000313" key="13">
    <source>
        <dbReference type="EMBL" id="OMJ93674.1"/>
    </source>
</evidence>
<keyword evidence="3" id="KW-0813">Transport</keyword>
<dbReference type="Proteomes" id="UP000187209">
    <property type="component" value="Unassembled WGS sequence"/>
</dbReference>
<evidence type="ECO:0000313" key="12">
    <source>
        <dbReference type="EMBL" id="OMJ70004.1"/>
    </source>
</evidence>
<evidence type="ECO:0000256" key="4">
    <source>
        <dbReference type="ARBA" id="ARBA00022692"/>
    </source>
</evidence>
<name>A0A1R2CXE2_9CILI</name>
<comment type="subcellular location">
    <subcellularLocation>
        <location evidence="1">Endoplasmic reticulum membrane</location>
        <topology evidence="1">Multi-pass membrane protein</topology>
    </subcellularLocation>
</comment>
<dbReference type="GO" id="GO:0016192">
    <property type="term" value="P:vesicle-mediated transport"/>
    <property type="evidence" value="ECO:0007669"/>
    <property type="project" value="UniProtKB-KW"/>
</dbReference>
<dbReference type="GO" id="GO:0046923">
    <property type="term" value="F:ER retention sequence binding"/>
    <property type="evidence" value="ECO:0007669"/>
    <property type="project" value="InterPro"/>
</dbReference>
<evidence type="ECO:0000256" key="3">
    <source>
        <dbReference type="ARBA" id="ARBA00022448"/>
    </source>
</evidence>
<feature type="transmembrane region" description="Helical" evidence="11">
    <location>
        <begin position="96"/>
        <end position="114"/>
    </location>
</feature>
<dbReference type="EMBL" id="MPUH01000039">
    <property type="protein sequence ID" value="OMJ93674.1"/>
    <property type="molecule type" value="Genomic_DNA"/>
</dbReference>